<dbReference type="EMBL" id="PVNS01000013">
    <property type="protein sequence ID" value="PRO64662.1"/>
    <property type="molecule type" value="Genomic_DNA"/>
</dbReference>
<proteinExistence type="predicted"/>
<dbReference type="PANTHER" id="PTHR43355:SF2">
    <property type="entry name" value="FLAVIN REDUCTASE (NADPH)"/>
    <property type="match status" value="1"/>
</dbReference>
<dbReference type="Proteomes" id="UP000243650">
    <property type="component" value="Unassembled WGS sequence"/>
</dbReference>
<accession>A0A2P6MEE7</accession>
<dbReference type="Pfam" id="PF13460">
    <property type="entry name" value="NAD_binding_10"/>
    <property type="match status" value="1"/>
</dbReference>
<dbReference type="OrthoDB" id="9785372at2"/>
<organism evidence="2 3">
    <name type="scientific">Alkalicoccus urumqiensis</name>
    <name type="common">Bacillus urumqiensis</name>
    <dbReference type="NCBI Taxonomy" id="1548213"/>
    <lineage>
        <taxon>Bacteria</taxon>
        <taxon>Bacillati</taxon>
        <taxon>Bacillota</taxon>
        <taxon>Bacilli</taxon>
        <taxon>Bacillales</taxon>
        <taxon>Bacillaceae</taxon>
        <taxon>Alkalicoccus</taxon>
    </lineage>
</organism>
<name>A0A2P6MEE7_ALKUR</name>
<dbReference type="InterPro" id="IPR016040">
    <property type="entry name" value="NAD(P)-bd_dom"/>
</dbReference>
<dbReference type="AlphaFoldDB" id="A0A2P6MEE7"/>
<feature type="domain" description="NAD(P)-binding" evidence="1">
    <location>
        <begin position="7"/>
        <end position="195"/>
    </location>
</feature>
<dbReference type="RefSeq" id="WP_105959962.1">
    <property type="nucleotide sequence ID" value="NZ_PVNS01000013.1"/>
</dbReference>
<dbReference type="SUPFAM" id="SSF51735">
    <property type="entry name" value="NAD(P)-binding Rossmann-fold domains"/>
    <property type="match status" value="1"/>
</dbReference>
<dbReference type="GO" id="GO:0016646">
    <property type="term" value="F:oxidoreductase activity, acting on the CH-NH group of donors, NAD or NADP as acceptor"/>
    <property type="evidence" value="ECO:0007669"/>
    <property type="project" value="TreeGrafter"/>
</dbReference>
<comment type="caution">
    <text evidence="2">The sequence shown here is derived from an EMBL/GenBank/DDBJ whole genome shotgun (WGS) entry which is preliminary data.</text>
</comment>
<evidence type="ECO:0000259" key="1">
    <source>
        <dbReference type="Pfam" id="PF13460"/>
    </source>
</evidence>
<dbReference type="PANTHER" id="PTHR43355">
    <property type="entry name" value="FLAVIN REDUCTASE (NADPH)"/>
    <property type="match status" value="1"/>
</dbReference>
<gene>
    <name evidence="2" type="ORF">C6I21_13220</name>
</gene>
<evidence type="ECO:0000313" key="3">
    <source>
        <dbReference type="Proteomes" id="UP000243650"/>
    </source>
</evidence>
<sequence length="209" mass="22987">MHIILFGATGRTGNRLLNHLLDGGHTITALVRDGTSRLQPQEQLTVIDGDVTNPKDVESAFQQPADIVISALSTDKSDTLSTAFPHIIMEMEKRGIHRILTIGTAGILNARSEPDTFRFESKESRRSSTRAAEEHAAVYRLLLDSSLTWTIFCPTYLPDGEAVDSVAFEFDYLPEEGSRITTGSTAAFIAGHLHDESFHHARVGLVEIE</sequence>
<dbReference type="Gene3D" id="3.40.50.720">
    <property type="entry name" value="NAD(P)-binding Rossmann-like Domain"/>
    <property type="match status" value="1"/>
</dbReference>
<keyword evidence="3" id="KW-1185">Reference proteome</keyword>
<evidence type="ECO:0000313" key="2">
    <source>
        <dbReference type="EMBL" id="PRO64662.1"/>
    </source>
</evidence>
<dbReference type="InterPro" id="IPR036291">
    <property type="entry name" value="NAD(P)-bd_dom_sf"/>
</dbReference>
<protein>
    <recommendedName>
        <fullName evidence="1">NAD(P)-binding domain-containing protein</fullName>
    </recommendedName>
</protein>
<dbReference type="InterPro" id="IPR051606">
    <property type="entry name" value="Polyketide_Oxido-like"/>
</dbReference>
<reference evidence="2 3" key="1">
    <citation type="submission" date="2018-03" db="EMBL/GenBank/DDBJ databases">
        <title>Bacillus urumqiensis sp. nov., a moderately haloalkaliphilic bacterium isolated from a salt lake.</title>
        <authorList>
            <person name="Zhao B."/>
            <person name="Liao Z."/>
        </authorList>
    </citation>
    <scope>NUCLEOTIDE SEQUENCE [LARGE SCALE GENOMIC DNA]</scope>
    <source>
        <strain evidence="2 3">BZ-SZ-XJ18</strain>
    </source>
</reference>